<sequence>MLFPYSSNLIDGALAQVILQVVGGHSYVEAILAETIRHRRQTFQTQRAQSKEPCTQSYKSLEQSEIDSAANLWIFVQNSLITESFRAPSNVVDPVRFTALEEMDQNRASSSHTPPPERRTTVHMNPVDPPIYVMDSKDMSFSAMTYVPTDYEEFVIQTFQDCLTGSALDWFITLKAGDIPTWTDLSQKFFDQYRFCAETPPTLLDLSMTEMRESQTFEAYATEWRGKAAKHIPPITERQQVQLFHSTLRGAYYSHLLAHTSSFSDLIEAGKKMDMGVKLGRIEARQGRRTERHRRNKPLEHPGETKTRLLASSILDIRLHSRFWWTTPLHYRLLRHMHIPCIMCSLLKRRRLISRPRQLLSSRNLRNSSGPSVNMINIAAIEEEEDSQKSSIPFVINYAPVEVAFAPIPFVIEVPAKEPYHDSRVPWTYESEVASAELEMSAMGITRSGRVYQGPEPVDKGKAPATAFSTIPEAVSFPTKKVTDQEAKAFMKVIKASDYKVVEQMGKSPAHISLFALLLNSEPHRNALLKVLTAAQIMGGTSDTPITETDDFSSDAVEPFLALSAIYAVTEETSSRVHIRPVREDEELTNWTSVPLYLAIVADV</sequence>
<dbReference type="Proteomes" id="UP000233551">
    <property type="component" value="Unassembled WGS sequence"/>
</dbReference>
<proteinExistence type="predicted"/>
<evidence type="ECO:0000313" key="3">
    <source>
        <dbReference type="Proteomes" id="UP000233551"/>
    </source>
</evidence>
<protein>
    <recommendedName>
        <fullName evidence="4">Retrotransposon gag domain-containing protein</fullName>
    </recommendedName>
</protein>
<dbReference type="PANTHER" id="PTHR32108">
    <property type="entry name" value="DNA-DIRECTED RNA POLYMERASE SUBUNIT ALPHA"/>
    <property type="match status" value="1"/>
</dbReference>
<feature type="region of interest" description="Disordered" evidence="1">
    <location>
        <begin position="284"/>
        <end position="303"/>
    </location>
</feature>
<evidence type="ECO:0000256" key="1">
    <source>
        <dbReference type="SAM" id="MobiDB-lite"/>
    </source>
</evidence>
<dbReference type="EMBL" id="PGOL01000193">
    <property type="protein sequence ID" value="PKI74810.1"/>
    <property type="molecule type" value="Genomic_DNA"/>
</dbReference>
<name>A0A2I0L2I4_PUNGR</name>
<comment type="caution">
    <text evidence="2">The sequence shown here is derived from an EMBL/GenBank/DDBJ whole genome shotgun (WGS) entry which is preliminary data.</text>
</comment>
<dbReference type="AlphaFoldDB" id="A0A2I0L2I4"/>
<keyword evidence="3" id="KW-1185">Reference proteome</keyword>
<reference evidence="2 3" key="1">
    <citation type="submission" date="2017-11" db="EMBL/GenBank/DDBJ databases">
        <title>De-novo sequencing of pomegranate (Punica granatum L.) genome.</title>
        <authorList>
            <person name="Akparov Z."/>
            <person name="Amiraslanov A."/>
            <person name="Hajiyeva S."/>
            <person name="Abbasov M."/>
            <person name="Kaur K."/>
            <person name="Hamwieh A."/>
            <person name="Solovyev V."/>
            <person name="Salamov A."/>
            <person name="Braich B."/>
            <person name="Kosarev P."/>
            <person name="Mahmoud A."/>
            <person name="Hajiyev E."/>
            <person name="Babayeva S."/>
            <person name="Izzatullayeva V."/>
            <person name="Mammadov A."/>
            <person name="Mammadov A."/>
            <person name="Sharifova S."/>
            <person name="Ojaghi J."/>
            <person name="Eynullazada K."/>
            <person name="Bayramov B."/>
            <person name="Abdulazimova A."/>
            <person name="Shahmuradov I."/>
        </authorList>
    </citation>
    <scope>NUCLEOTIDE SEQUENCE [LARGE SCALE GENOMIC DNA]</scope>
    <source>
        <strain evidence="3">cv. AG2017</strain>
        <tissue evidence="2">Leaf</tissue>
    </source>
</reference>
<organism evidence="2 3">
    <name type="scientific">Punica granatum</name>
    <name type="common">Pomegranate</name>
    <dbReference type="NCBI Taxonomy" id="22663"/>
    <lineage>
        <taxon>Eukaryota</taxon>
        <taxon>Viridiplantae</taxon>
        <taxon>Streptophyta</taxon>
        <taxon>Embryophyta</taxon>
        <taxon>Tracheophyta</taxon>
        <taxon>Spermatophyta</taxon>
        <taxon>Magnoliopsida</taxon>
        <taxon>eudicotyledons</taxon>
        <taxon>Gunneridae</taxon>
        <taxon>Pentapetalae</taxon>
        <taxon>rosids</taxon>
        <taxon>malvids</taxon>
        <taxon>Myrtales</taxon>
        <taxon>Lythraceae</taxon>
        <taxon>Punica</taxon>
    </lineage>
</organism>
<accession>A0A2I0L2I4</accession>
<feature type="region of interest" description="Disordered" evidence="1">
    <location>
        <begin position="103"/>
        <end position="127"/>
    </location>
</feature>
<evidence type="ECO:0008006" key="4">
    <source>
        <dbReference type="Google" id="ProtNLM"/>
    </source>
</evidence>
<evidence type="ECO:0000313" key="2">
    <source>
        <dbReference type="EMBL" id="PKI74810.1"/>
    </source>
</evidence>
<dbReference type="PANTHER" id="PTHR32108:SF9">
    <property type="entry name" value="REVERSE TRANSCRIPTASE RNASE H-LIKE DOMAIN-CONTAINING PROTEIN"/>
    <property type="match status" value="1"/>
</dbReference>
<gene>
    <name evidence="2" type="ORF">CRG98_004828</name>
</gene>